<organism evidence="1">
    <name type="scientific">viral metagenome</name>
    <dbReference type="NCBI Taxonomy" id="1070528"/>
    <lineage>
        <taxon>unclassified sequences</taxon>
        <taxon>metagenomes</taxon>
        <taxon>organismal metagenomes</taxon>
    </lineage>
</organism>
<reference evidence="1" key="1">
    <citation type="submission" date="2020-03" db="EMBL/GenBank/DDBJ databases">
        <title>The deep terrestrial virosphere.</title>
        <authorList>
            <person name="Holmfeldt K."/>
            <person name="Nilsson E."/>
            <person name="Simone D."/>
            <person name="Lopez-Fernandez M."/>
            <person name="Wu X."/>
            <person name="de Brujin I."/>
            <person name="Lundin D."/>
            <person name="Andersson A."/>
            <person name="Bertilsson S."/>
            <person name="Dopson M."/>
        </authorList>
    </citation>
    <scope>NUCLEOTIDE SEQUENCE</scope>
    <source>
        <strain evidence="1">MM415B01123</strain>
    </source>
</reference>
<protein>
    <submittedName>
        <fullName evidence="1">Uncharacterized protein</fullName>
    </submittedName>
</protein>
<evidence type="ECO:0000313" key="1">
    <source>
        <dbReference type="EMBL" id="QJA60378.1"/>
    </source>
</evidence>
<accession>A0A6M3IT14</accession>
<gene>
    <name evidence="1" type="ORF">MM415B01123_0020</name>
</gene>
<sequence>MRVLAEELTKEIKIEDEIVTIKKRSGADDLEISKVLKEDASEIGMKIIGISIVKWTFKDKDGKLLPITRDIFLKLRADILNKIISEITAFNTLDNEEIKN</sequence>
<name>A0A6M3IT14_9ZZZZ</name>
<dbReference type="EMBL" id="MT141406">
    <property type="protein sequence ID" value="QJA60378.1"/>
    <property type="molecule type" value="Genomic_DNA"/>
</dbReference>
<dbReference type="AlphaFoldDB" id="A0A6M3IT14"/>
<proteinExistence type="predicted"/>